<evidence type="ECO:0000313" key="2">
    <source>
        <dbReference type="EMBL" id="GAX84866.1"/>
    </source>
</evidence>
<protein>
    <submittedName>
        <fullName evidence="2">Uncharacterized protein</fullName>
    </submittedName>
</protein>
<dbReference type="Proteomes" id="UP000232323">
    <property type="component" value="Unassembled WGS sequence"/>
</dbReference>
<name>A0A250XP96_9CHLO</name>
<feature type="compositionally biased region" description="Low complexity" evidence="1">
    <location>
        <begin position="134"/>
        <end position="144"/>
    </location>
</feature>
<sequence length="260" mass="28181">MASTPPMTPTGEEIQQNLAGAHLLSLLRSTSNKSESEQSRQSALPTAPGVHSHLQIELDAKRGQYQPIFSNRPLTIPSPIARIFDVPAPLAAVVGPRLSAGGDDKSATLPSTADDRELFRLPSNPWGPSPVPTPTGSSVAPTPTNGHTNPGRAFEWDTTSNHGNVYAPSLMTDIPHGMFPMHGHQPFPPQAYMHNPEAMSLHHQSWQFMQLHMQQQQQQVLASMQQHGWVHPPPGFNPPGFGGSPIRTPPPPLDSTCRVQ</sequence>
<comment type="caution">
    <text evidence="2">The sequence shown here is derived from an EMBL/GenBank/DDBJ whole genome shotgun (WGS) entry which is preliminary data.</text>
</comment>
<feature type="compositionally biased region" description="Polar residues" evidence="1">
    <location>
        <begin position="27"/>
        <end position="44"/>
    </location>
</feature>
<dbReference type="AlphaFoldDB" id="A0A250XP96"/>
<proteinExistence type="predicted"/>
<feature type="region of interest" description="Disordered" evidence="1">
    <location>
        <begin position="233"/>
        <end position="260"/>
    </location>
</feature>
<keyword evidence="3" id="KW-1185">Reference proteome</keyword>
<accession>A0A250XP96</accession>
<feature type="region of interest" description="Disordered" evidence="1">
    <location>
        <begin position="122"/>
        <end position="150"/>
    </location>
</feature>
<reference evidence="2 3" key="1">
    <citation type="submission" date="2017-08" db="EMBL/GenBank/DDBJ databases">
        <title>Acidophilic green algal genome provides insights into adaptation to an acidic environment.</title>
        <authorList>
            <person name="Hirooka S."/>
            <person name="Hirose Y."/>
            <person name="Kanesaki Y."/>
            <person name="Higuchi S."/>
            <person name="Fujiwara T."/>
            <person name="Onuma R."/>
            <person name="Era A."/>
            <person name="Ohbayashi R."/>
            <person name="Uzuka A."/>
            <person name="Nozaki H."/>
            <person name="Yoshikawa H."/>
            <person name="Miyagishima S.Y."/>
        </authorList>
    </citation>
    <scope>NUCLEOTIDE SEQUENCE [LARGE SCALE GENOMIC DNA]</scope>
    <source>
        <strain evidence="2 3">NIES-2499</strain>
    </source>
</reference>
<evidence type="ECO:0000256" key="1">
    <source>
        <dbReference type="SAM" id="MobiDB-lite"/>
    </source>
</evidence>
<organism evidence="2 3">
    <name type="scientific">Chlamydomonas eustigma</name>
    <dbReference type="NCBI Taxonomy" id="1157962"/>
    <lineage>
        <taxon>Eukaryota</taxon>
        <taxon>Viridiplantae</taxon>
        <taxon>Chlorophyta</taxon>
        <taxon>core chlorophytes</taxon>
        <taxon>Chlorophyceae</taxon>
        <taxon>CS clade</taxon>
        <taxon>Chlamydomonadales</taxon>
        <taxon>Chlamydomonadaceae</taxon>
        <taxon>Chlamydomonas</taxon>
    </lineage>
</organism>
<feature type="region of interest" description="Disordered" evidence="1">
    <location>
        <begin position="27"/>
        <end position="53"/>
    </location>
</feature>
<dbReference type="EMBL" id="BEGY01000138">
    <property type="protein sequence ID" value="GAX84866.1"/>
    <property type="molecule type" value="Genomic_DNA"/>
</dbReference>
<evidence type="ECO:0000313" key="3">
    <source>
        <dbReference type="Proteomes" id="UP000232323"/>
    </source>
</evidence>
<gene>
    <name evidence="2" type="ORF">CEUSTIGMA_g12287.t1</name>
</gene>